<accession>A0ABS1VSG3</accession>
<evidence type="ECO:0000313" key="3">
    <source>
        <dbReference type="EMBL" id="MBL7256947.1"/>
    </source>
</evidence>
<dbReference type="PROSITE" id="PS51318">
    <property type="entry name" value="TAT"/>
    <property type="match status" value="1"/>
</dbReference>
<dbReference type="PANTHER" id="PTHR43606">
    <property type="entry name" value="PHOSPHATASE, PUTATIVE (AFU_ORTHOLOGUE AFUA_6G08710)-RELATED"/>
    <property type="match status" value="1"/>
</dbReference>
<evidence type="ECO:0000313" key="4">
    <source>
        <dbReference type="Proteomes" id="UP000598996"/>
    </source>
</evidence>
<dbReference type="CDD" id="cd07389">
    <property type="entry name" value="MPP_PhoD"/>
    <property type="match status" value="1"/>
</dbReference>
<dbReference type="RefSeq" id="WP_202993583.1">
    <property type="nucleotide sequence ID" value="NZ_JAENHO010000006.1"/>
</dbReference>
<dbReference type="PANTHER" id="PTHR43606:SF2">
    <property type="entry name" value="ALKALINE PHOSPHATASE FAMILY PROTEIN (AFU_ORTHOLOGUE AFUA_5G03860)"/>
    <property type="match status" value="1"/>
</dbReference>
<sequence length="542" mass="59941">MSLFRESKLSRRVLLTGGAAAVGAPMLLNPEGGYAQTSAPVPADVFRLGVASGDPLPDSVVLWTRLAPDPLAGGGMPDRPVTVQWEIADNDRFTRHRRTGTAVARPELGHSVHVDVRGLRADSVYFYRFRIAGQLSPVGRTRTAPASSARPRTLRFAFASCQDYQAGFYTAYQHLAAEDLAFVAFLGDYIYEGPTNPAAARQHEGTGEPTTLAQYRNRHAQYKTDADLQAAHAAFPWIVTFDDHEVDNNWADEIPQDPDLQTPSSFRARRIAAFQAYYEHMPLRRSSLPRGLDMQLYRRFRFGSLASVHVLDTRQYRSDQPATLADAQSPSLTMTGAQQEKWLVDGLRRSGSNWNLLANQVMWAQNDRTAGPTQTFDFDNWDGYRVQRKRLLEYFGSGRVDNPVVLTGDRHCTWISDLRPDFDDVSTPIVGAELTGTSITSGGNANTASFHATYDPIMAESPHWRYIDNQRGYVVCDVTRSEMVSRLRLVDTVWAPTATVRTAATFVVESGRPGIASVSAEATPPAVATLRAPAFAVEDDQP</sequence>
<dbReference type="Pfam" id="PF16655">
    <property type="entry name" value="PhoD_N"/>
    <property type="match status" value="1"/>
</dbReference>
<dbReference type="InterPro" id="IPR032093">
    <property type="entry name" value="PhoD_N"/>
</dbReference>
<dbReference type="InterPro" id="IPR038607">
    <property type="entry name" value="PhoD-like_sf"/>
</dbReference>
<dbReference type="InterPro" id="IPR029052">
    <property type="entry name" value="Metallo-depent_PP-like"/>
</dbReference>
<feature type="domain" description="Phospholipase D N-terminal" evidence="2">
    <location>
        <begin position="48"/>
        <end position="143"/>
    </location>
</feature>
<dbReference type="InterPro" id="IPR018946">
    <property type="entry name" value="PhoD-like_MPP"/>
</dbReference>
<evidence type="ECO:0000259" key="1">
    <source>
        <dbReference type="Pfam" id="PF09423"/>
    </source>
</evidence>
<dbReference type="InterPro" id="IPR006311">
    <property type="entry name" value="TAT_signal"/>
</dbReference>
<dbReference type="EMBL" id="JAENHO010000006">
    <property type="protein sequence ID" value="MBL7256947.1"/>
    <property type="molecule type" value="Genomic_DNA"/>
</dbReference>
<dbReference type="SUPFAM" id="SSF56300">
    <property type="entry name" value="Metallo-dependent phosphatases"/>
    <property type="match status" value="1"/>
</dbReference>
<reference evidence="3 4" key="1">
    <citation type="submission" date="2021-01" db="EMBL/GenBank/DDBJ databases">
        <title>Actinoplanes sp. nov. LDG1-01 isolated from lichen.</title>
        <authorList>
            <person name="Saeng-In P."/>
            <person name="Phongsopitanun W."/>
            <person name="Kanchanasin P."/>
            <person name="Yuki M."/>
            <person name="Kudo T."/>
            <person name="Ohkuma M."/>
            <person name="Tanasupawat S."/>
        </authorList>
    </citation>
    <scope>NUCLEOTIDE SEQUENCE [LARGE SCALE GENOMIC DNA]</scope>
    <source>
        <strain evidence="3 4">LDG1-01</strain>
    </source>
</reference>
<protein>
    <submittedName>
        <fullName evidence="3">Alkaline phosphatase D family protein</fullName>
    </submittedName>
</protein>
<dbReference type="Gene3D" id="2.60.40.380">
    <property type="entry name" value="Purple acid phosphatase-like, N-terminal"/>
    <property type="match status" value="1"/>
</dbReference>
<organism evidence="3 4">
    <name type="scientific">Paractinoplanes lichenicola</name>
    <dbReference type="NCBI Taxonomy" id="2802976"/>
    <lineage>
        <taxon>Bacteria</taxon>
        <taxon>Bacillati</taxon>
        <taxon>Actinomycetota</taxon>
        <taxon>Actinomycetes</taxon>
        <taxon>Micromonosporales</taxon>
        <taxon>Micromonosporaceae</taxon>
        <taxon>Paractinoplanes</taxon>
    </lineage>
</organism>
<comment type="caution">
    <text evidence="3">The sequence shown here is derived from an EMBL/GenBank/DDBJ whole genome shotgun (WGS) entry which is preliminary data.</text>
</comment>
<dbReference type="Pfam" id="PF09423">
    <property type="entry name" value="PhoD"/>
    <property type="match status" value="1"/>
</dbReference>
<dbReference type="InterPro" id="IPR052900">
    <property type="entry name" value="Phospholipid_Metab_Enz"/>
</dbReference>
<keyword evidence="4" id="KW-1185">Reference proteome</keyword>
<feature type="domain" description="PhoD-like phosphatase metallophosphatase" evidence="1">
    <location>
        <begin position="156"/>
        <end position="485"/>
    </location>
</feature>
<dbReference type="Proteomes" id="UP000598996">
    <property type="component" value="Unassembled WGS sequence"/>
</dbReference>
<name>A0ABS1VSG3_9ACTN</name>
<evidence type="ECO:0000259" key="2">
    <source>
        <dbReference type="Pfam" id="PF16655"/>
    </source>
</evidence>
<gene>
    <name evidence="3" type="ORF">JKJ07_21850</name>
</gene>
<proteinExistence type="predicted"/>
<dbReference type="Gene3D" id="3.60.21.70">
    <property type="entry name" value="PhoD-like phosphatase"/>
    <property type="match status" value="1"/>
</dbReference>